<organism evidence="1 2">
    <name type="scientific">Pseudomonas inefficax</name>
    <dbReference type="NCBI Taxonomy" id="2078786"/>
    <lineage>
        <taxon>Bacteria</taxon>
        <taxon>Pseudomonadati</taxon>
        <taxon>Pseudomonadota</taxon>
        <taxon>Gammaproteobacteria</taxon>
        <taxon>Pseudomonadales</taxon>
        <taxon>Pseudomonadaceae</taxon>
        <taxon>Pseudomonas</taxon>
    </lineage>
</organism>
<accession>A0AAQ1P9H7</accession>
<evidence type="ECO:0000313" key="1">
    <source>
        <dbReference type="EMBL" id="SPO62334.1"/>
    </source>
</evidence>
<keyword evidence="2" id="KW-1185">Reference proteome</keyword>
<protein>
    <submittedName>
        <fullName evidence="1">Uncharacterized protein</fullName>
    </submittedName>
</protein>
<evidence type="ECO:0000313" key="2">
    <source>
        <dbReference type="Proteomes" id="UP000294335"/>
    </source>
</evidence>
<dbReference type="EMBL" id="OPYN01000167">
    <property type="protein sequence ID" value="SPO62334.1"/>
    <property type="molecule type" value="Genomic_DNA"/>
</dbReference>
<comment type="caution">
    <text evidence="1">The sequence shown here is derived from an EMBL/GenBank/DDBJ whole genome shotgun (WGS) entry which is preliminary data.</text>
</comment>
<proteinExistence type="predicted"/>
<gene>
    <name evidence="1" type="ORF">JV551A3_V1_1670079</name>
</gene>
<dbReference type="AlphaFoldDB" id="A0AAQ1P9H7"/>
<name>A0AAQ1P9H7_9PSED</name>
<dbReference type="Proteomes" id="UP000294335">
    <property type="component" value="Unassembled WGS sequence"/>
</dbReference>
<reference evidence="1 2" key="1">
    <citation type="submission" date="2018-02" db="EMBL/GenBank/DDBJ databases">
        <authorList>
            <person name="Dubost A."/>
        </authorList>
    </citation>
    <scope>NUCLEOTIDE SEQUENCE [LARGE SCALE GENOMIC DNA]</scope>
    <source>
        <strain evidence="2">JV551A3</strain>
    </source>
</reference>
<sequence length="99" mass="11126">MVRERGECFWQWGDPELHTRTHNETLSDGSQIDVQVRLSRIGATQMFIGVYGPSGALIHEESFDSRPGETMTRAMAWGVGRARHMASEAQSPPRKVVSR</sequence>
<dbReference type="RefSeq" id="WP_133973821.1">
    <property type="nucleotide sequence ID" value="NZ_OPYN01000167.1"/>
</dbReference>